<evidence type="ECO:0000313" key="2">
    <source>
        <dbReference type="Proteomes" id="UP001595851"/>
    </source>
</evidence>
<sequence length="111" mass="11339">MAVTTLPERPEVRRSGDGFGQVHVTVEGWESFAQEEAAGDVGDLAGGVAGFTGELGISGQVASDEADRVFGAFGQGRWAAQPFDQGGDAVGRGREVGADQSVEGGKVRVCG</sequence>
<protein>
    <submittedName>
        <fullName evidence="1">Uncharacterized protein</fullName>
    </submittedName>
</protein>
<accession>A0ABV8GF72</accession>
<dbReference type="Proteomes" id="UP001595851">
    <property type="component" value="Unassembled WGS sequence"/>
</dbReference>
<reference evidence="2" key="1">
    <citation type="journal article" date="2019" name="Int. J. Syst. Evol. Microbiol.">
        <title>The Global Catalogue of Microorganisms (GCM) 10K type strain sequencing project: providing services to taxonomists for standard genome sequencing and annotation.</title>
        <authorList>
            <consortium name="The Broad Institute Genomics Platform"/>
            <consortium name="The Broad Institute Genome Sequencing Center for Infectious Disease"/>
            <person name="Wu L."/>
            <person name="Ma J."/>
        </authorList>
    </citation>
    <scope>NUCLEOTIDE SEQUENCE [LARGE SCALE GENOMIC DNA]</scope>
    <source>
        <strain evidence="2">TBRC 1276</strain>
    </source>
</reference>
<gene>
    <name evidence="1" type="ORF">ACFOY2_29345</name>
</gene>
<name>A0ABV8GF72_9ACTN</name>
<evidence type="ECO:0000313" key="1">
    <source>
        <dbReference type="EMBL" id="MFC4011366.1"/>
    </source>
</evidence>
<comment type="caution">
    <text evidence="1">The sequence shown here is derived from an EMBL/GenBank/DDBJ whole genome shotgun (WGS) entry which is preliminary data.</text>
</comment>
<proteinExistence type="predicted"/>
<keyword evidence="2" id="KW-1185">Reference proteome</keyword>
<dbReference type="RefSeq" id="WP_379531318.1">
    <property type="nucleotide sequence ID" value="NZ_JBHSBI010000015.1"/>
</dbReference>
<organism evidence="1 2">
    <name type="scientific">Nonomuraea purpurea</name>
    <dbReference type="NCBI Taxonomy" id="1849276"/>
    <lineage>
        <taxon>Bacteria</taxon>
        <taxon>Bacillati</taxon>
        <taxon>Actinomycetota</taxon>
        <taxon>Actinomycetes</taxon>
        <taxon>Streptosporangiales</taxon>
        <taxon>Streptosporangiaceae</taxon>
        <taxon>Nonomuraea</taxon>
    </lineage>
</organism>
<dbReference type="EMBL" id="JBHSBI010000015">
    <property type="protein sequence ID" value="MFC4011366.1"/>
    <property type="molecule type" value="Genomic_DNA"/>
</dbReference>